<dbReference type="GO" id="GO:0030246">
    <property type="term" value="F:carbohydrate binding"/>
    <property type="evidence" value="ECO:0007669"/>
    <property type="project" value="InterPro"/>
</dbReference>
<organism evidence="1 2">
    <name type="scientific">Celeribacter baekdonensis</name>
    <dbReference type="NCBI Taxonomy" id="875171"/>
    <lineage>
        <taxon>Bacteria</taxon>
        <taxon>Pseudomonadati</taxon>
        <taxon>Pseudomonadota</taxon>
        <taxon>Alphaproteobacteria</taxon>
        <taxon>Rhodobacterales</taxon>
        <taxon>Roseobacteraceae</taxon>
        <taxon>Celeribacter</taxon>
    </lineage>
</organism>
<dbReference type="AlphaFoldDB" id="A0A1G7QTY6"/>
<dbReference type="Gene3D" id="2.70.98.10">
    <property type="match status" value="1"/>
</dbReference>
<dbReference type="InterPro" id="IPR011013">
    <property type="entry name" value="Gal_mutarotase_sf_dom"/>
</dbReference>
<dbReference type="GO" id="GO:0005975">
    <property type="term" value="P:carbohydrate metabolic process"/>
    <property type="evidence" value="ECO:0007669"/>
    <property type="project" value="InterPro"/>
</dbReference>
<evidence type="ECO:0000313" key="1">
    <source>
        <dbReference type="EMBL" id="SDG01953.1"/>
    </source>
</evidence>
<proteinExistence type="predicted"/>
<dbReference type="Proteomes" id="UP000182284">
    <property type="component" value="Unassembled WGS sequence"/>
</dbReference>
<reference evidence="1 2" key="1">
    <citation type="submission" date="2016-10" db="EMBL/GenBank/DDBJ databases">
        <authorList>
            <person name="de Groot N.N."/>
        </authorList>
    </citation>
    <scope>NUCLEOTIDE SEQUENCE [LARGE SCALE GENOMIC DNA]</scope>
    <source>
        <strain evidence="1 2">DSM 27375</strain>
    </source>
</reference>
<name>A0A1G7QTY6_9RHOB</name>
<dbReference type="InterPro" id="IPR027839">
    <property type="entry name" value="DUF4432"/>
</dbReference>
<dbReference type="InterPro" id="IPR014718">
    <property type="entry name" value="GH-type_carb-bd"/>
</dbReference>
<gene>
    <name evidence="1" type="ORF">SAMN04488117_11074</name>
</gene>
<sequence>MTFTVQLSPCQFQPTETVLIGHPNWTVSAVKYLSGIAALKVTGAQVEAIILPWRGQQVWSLAFNGAAVGMHGMTETPAAGQGLLDSFGAFFFHCGLFGTSAPGPGDSHPQHGELPVGTMSQAWIEIEEASRSLTVKGRRDYAKAFRGRYRAEPFVRFSPDVAEIVIGIKVQNLGRAPLPFMYMGHPNFRPVDGAELVWSGDYTAEALRLYTPPSSALEGSTQHALLQALASDPMRHSRFVPGQAIDPEAVFEVDYQADGDGWAHTLQIHPNGTSDAVSHRLKDCPRALRWIARQPDLDAVAIVEPATSWLGGFSVERAAGRVPELTPGRIWRTEMRIGRLNAAETKTRRDLIDRIAGRQETA</sequence>
<dbReference type="EMBL" id="FNBL01000010">
    <property type="protein sequence ID" value="SDG01953.1"/>
    <property type="molecule type" value="Genomic_DNA"/>
</dbReference>
<evidence type="ECO:0008006" key="3">
    <source>
        <dbReference type="Google" id="ProtNLM"/>
    </source>
</evidence>
<protein>
    <recommendedName>
        <fullName evidence="3">DUF4432 domain-containing protein</fullName>
    </recommendedName>
</protein>
<evidence type="ECO:0000313" key="2">
    <source>
        <dbReference type="Proteomes" id="UP000182284"/>
    </source>
</evidence>
<dbReference type="RefSeq" id="WP_074646243.1">
    <property type="nucleotide sequence ID" value="NZ_FNBL01000010.1"/>
</dbReference>
<dbReference type="GO" id="GO:0003824">
    <property type="term" value="F:catalytic activity"/>
    <property type="evidence" value="ECO:0007669"/>
    <property type="project" value="InterPro"/>
</dbReference>
<dbReference type="OrthoDB" id="146552at2"/>
<dbReference type="SUPFAM" id="SSF74650">
    <property type="entry name" value="Galactose mutarotase-like"/>
    <property type="match status" value="1"/>
</dbReference>
<dbReference type="Pfam" id="PF14486">
    <property type="entry name" value="DUF4432"/>
    <property type="match status" value="1"/>
</dbReference>
<accession>A0A1G7QTY6</accession>